<evidence type="ECO:0000313" key="1">
    <source>
        <dbReference type="EMBL" id="TCL54959.1"/>
    </source>
</evidence>
<name>A0A4R1QMK8_HYDET</name>
<sequence>MPRPPELQPMIQYLNCLVTERVAEFGGKVLPNDPQLQKNRAEMARFLKLLENLLPQPGNAAILAAINETACVMANRCQELVYRRGLEDGVELAGILARNGRERGES</sequence>
<organism evidence="1 2">
    <name type="scientific">Hydrogenispora ethanolica</name>
    <dbReference type="NCBI Taxonomy" id="1082276"/>
    <lineage>
        <taxon>Bacteria</taxon>
        <taxon>Bacillati</taxon>
        <taxon>Bacillota</taxon>
        <taxon>Hydrogenispora</taxon>
    </lineage>
</organism>
<proteinExistence type="predicted"/>
<gene>
    <name evidence="1" type="ORF">EDC14_105812</name>
</gene>
<dbReference type="Proteomes" id="UP000295008">
    <property type="component" value="Unassembled WGS sequence"/>
</dbReference>
<comment type="caution">
    <text evidence="1">The sequence shown here is derived from an EMBL/GenBank/DDBJ whole genome shotgun (WGS) entry which is preliminary data.</text>
</comment>
<accession>A0A4R1QMK8</accession>
<dbReference type="AlphaFoldDB" id="A0A4R1QMK8"/>
<protein>
    <submittedName>
        <fullName evidence="1">Uncharacterized protein</fullName>
    </submittedName>
</protein>
<dbReference type="RefSeq" id="WP_132017833.1">
    <property type="nucleotide sequence ID" value="NZ_SLUN01000058.1"/>
</dbReference>
<keyword evidence="2" id="KW-1185">Reference proteome</keyword>
<reference evidence="1 2" key="1">
    <citation type="submission" date="2019-03" db="EMBL/GenBank/DDBJ databases">
        <title>Genomic Encyclopedia of Type Strains, Phase IV (KMG-IV): sequencing the most valuable type-strain genomes for metagenomic binning, comparative biology and taxonomic classification.</title>
        <authorList>
            <person name="Goeker M."/>
        </authorList>
    </citation>
    <scope>NUCLEOTIDE SEQUENCE [LARGE SCALE GENOMIC DNA]</scope>
    <source>
        <strain evidence="1 2">LX-B</strain>
    </source>
</reference>
<dbReference type="EMBL" id="SLUN01000058">
    <property type="protein sequence ID" value="TCL54959.1"/>
    <property type="molecule type" value="Genomic_DNA"/>
</dbReference>
<evidence type="ECO:0000313" key="2">
    <source>
        <dbReference type="Proteomes" id="UP000295008"/>
    </source>
</evidence>